<proteinExistence type="predicted"/>
<keyword evidence="1" id="KW-0472">Membrane</keyword>
<evidence type="ECO:0000256" key="1">
    <source>
        <dbReference type="SAM" id="Phobius"/>
    </source>
</evidence>
<protein>
    <submittedName>
        <fullName evidence="2">Uncharacterized protein</fullName>
    </submittedName>
</protein>
<dbReference type="AlphaFoldDB" id="A0A101LUM3"/>
<accession>A0A101LUM3</accession>
<keyword evidence="1" id="KW-0812">Transmembrane</keyword>
<reference evidence="2" key="1">
    <citation type="journal article" date="2015" name="Genome Biol. Evol.">
        <title>Organellar Genomes of White Spruce (Picea glauca): Assembly and Annotation.</title>
        <authorList>
            <person name="Jackman S.D."/>
            <person name="Warren R.L."/>
            <person name="Gibb E.A."/>
            <person name="Vandervalk B.P."/>
            <person name="Mohamadi H."/>
            <person name="Chu J."/>
            <person name="Raymond A."/>
            <person name="Pleasance S."/>
            <person name="Coope R."/>
            <person name="Wildung M.R."/>
            <person name="Ritland C.E."/>
            <person name="Bousquet J."/>
            <person name="Jones S.J."/>
            <person name="Bohlmann J."/>
            <person name="Birol I."/>
        </authorList>
    </citation>
    <scope>NUCLEOTIDE SEQUENCE [LARGE SCALE GENOMIC DNA]</scope>
    <source>
        <tissue evidence="2">Flushing bud</tissue>
    </source>
</reference>
<gene>
    <name evidence="2" type="ORF">ABT39_MTgene2481</name>
</gene>
<sequence>MGMGLKSMLGSQSFRPNKAAGSWSSFFFVLWMVALLFLPLPLLVELLN</sequence>
<evidence type="ECO:0000313" key="2">
    <source>
        <dbReference type="EMBL" id="KUM45645.1"/>
    </source>
</evidence>
<feature type="transmembrane region" description="Helical" evidence="1">
    <location>
        <begin position="21"/>
        <end position="44"/>
    </location>
</feature>
<dbReference type="EMBL" id="LKAM01000017">
    <property type="protein sequence ID" value="KUM45645.1"/>
    <property type="molecule type" value="Genomic_DNA"/>
</dbReference>
<geneLocation type="mitochondrion" evidence="2"/>
<keyword evidence="2" id="KW-0496">Mitochondrion</keyword>
<comment type="caution">
    <text evidence="2">The sequence shown here is derived from an EMBL/GenBank/DDBJ whole genome shotgun (WGS) entry which is preliminary data.</text>
</comment>
<name>A0A101LUM3_PICGL</name>
<keyword evidence="1" id="KW-1133">Transmembrane helix</keyword>
<organism evidence="2">
    <name type="scientific">Picea glauca</name>
    <name type="common">White spruce</name>
    <name type="synonym">Pinus glauca</name>
    <dbReference type="NCBI Taxonomy" id="3330"/>
    <lineage>
        <taxon>Eukaryota</taxon>
        <taxon>Viridiplantae</taxon>
        <taxon>Streptophyta</taxon>
        <taxon>Embryophyta</taxon>
        <taxon>Tracheophyta</taxon>
        <taxon>Spermatophyta</taxon>
        <taxon>Pinopsida</taxon>
        <taxon>Pinidae</taxon>
        <taxon>Conifers I</taxon>
        <taxon>Pinales</taxon>
        <taxon>Pinaceae</taxon>
        <taxon>Picea</taxon>
    </lineage>
</organism>